<dbReference type="InterPro" id="IPR036390">
    <property type="entry name" value="WH_DNA-bd_sf"/>
</dbReference>
<dbReference type="InterPro" id="IPR013196">
    <property type="entry name" value="HTH_11"/>
</dbReference>
<dbReference type="PANTHER" id="PTHR34580:SF3">
    <property type="entry name" value="PROTEIN PAFB"/>
    <property type="match status" value="1"/>
</dbReference>
<evidence type="ECO:0000256" key="1">
    <source>
        <dbReference type="SAM" id="SignalP"/>
    </source>
</evidence>
<feature type="domain" description="WYL" evidence="3">
    <location>
        <begin position="138"/>
        <end position="203"/>
    </location>
</feature>
<dbReference type="KEGG" id="daa:AKL17_4437"/>
<dbReference type="PROSITE" id="PS52050">
    <property type="entry name" value="WYL"/>
    <property type="match status" value="1"/>
</dbReference>
<evidence type="ECO:0000313" key="5">
    <source>
        <dbReference type="Proteomes" id="UP000076128"/>
    </source>
</evidence>
<keyword evidence="1" id="KW-0732">Signal</keyword>
<feature type="domain" description="Helix-turn-helix type 11" evidence="2">
    <location>
        <begin position="5"/>
        <end position="58"/>
    </location>
</feature>
<dbReference type="Pfam" id="PF13280">
    <property type="entry name" value="WYL"/>
    <property type="match status" value="1"/>
</dbReference>
<proteinExistence type="predicted"/>
<dbReference type="PANTHER" id="PTHR34580">
    <property type="match status" value="1"/>
</dbReference>
<dbReference type="InterPro" id="IPR051534">
    <property type="entry name" value="CBASS_pafABC_assoc_protein"/>
</dbReference>
<dbReference type="AlphaFoldDB" id="A0A161HCZ8"/>
<accession>A0A161HCZ8</accession>
<dbReference type="InterPro" id="IPR026881">
    <property type="entry name" value="WYL_dom"/>
</dbReference>
<dbReference type="Proteomes" id="UP000076128">
    <property type="component" value="Chromosome"/>
</dbReference>
<evidence type="ECO:0000259" key="3">
    <source>
        <dbReference type="Pfam" id="PF13280"/>
    </source>
</evidence>
<keyword evidence="5" id="KW-1185">Reference proteome</keyword>
<reference evidence="4 5" key="1">
    <citation type="submission" date="2015-09" db="EMBL/GenBank/DDBJ databases">
        <title>Complete genome sequence of Defluviimonas alba cai42t isolated from an oilfield in Xinjiang.</title>
        <authorList>
            <person name="Geng S."/>
            <person name="Pan X."/>
            <person name="Wu X."/>
        </authorList>
    </citation>
    <scope>NUCLEOTIDE SEQUENCE [LARGE SCALE GENOMIC DNA]</scope>
    <source>
        <strain evidence="5">cai42</strain>
    </source>
</reference>
<protein>
    <submittedName>
        <fullName evidence="4">Helix-turn-helix type 11 domain protein</fullName>
    </submittedName>
</protein>
<evidence type="ECO:0000313" key="4">
    <source>
        <dbReference type="EMBL" id="AMY71649.1"/>
    </source>
</evidence>
<dbReference type="InterPro" id="IPR036388">
    <property type="entry name" value="WH-like_DNA-bd_sf"/>
</dbReference>
<evidence type="ECO:0000259" key="2">
    <source>
        <dbReference type="Pfam" id="PF08279"/>
    </source>
</evidence>
<organism evidence="4 5">
    <name type="scientific">Frigidibacter mobilis</name>
    <dbReference type="NCBI Taxonomy" id="1335048"/>
    <lineage>
        <taxon>Bacteria</taxon>
        <taxon>Pseudomonadati</taxon>
        <taxon>Pseudomonadota</taxon>
        <taxon>Alphaproteobacteria</taxon>
        <taxon>Rhodobacterales</taxon>
        <taxon>Paracoccaceae</taxon>
        <taxon>Frigidibacter</taxon>
    </lineage>
</organism>
<dbReference type="Gene3D" id="1.10.10.10">
    <property type="entry name" value="Winged helix-like DNA-binding domain superfamily/Winged helix DNA-binding domain"/>
    <property type="match status" value="1"/>
</dbReference>
<dbReference type="Pfam" id="PF08279">
    <property type="entry name" value="HTH_11"/>
    <property type="match status" value="1"/>
</dbReference>
<dbReference type="SUPFAM" id="SSF46785">
    <property type="entry name" value="Winged helix' DNA-binding domain"/>
    <property type="match status" value="1"/>
</dbReference>
<dbReference type="EMBL" id="CP012661">
    <property type="protein sequence ID" value="AMY71649.1"/>
    <property type="molecule type" value="Genomic_DNA"/>
</dbReference>
<dbReference type="OrthoDB" id="9807255at2"/>
<gene>
    <name evidence="4" type="ORF">AKL17_4437</name>
</gene>
<dbReference type="RefSeq" id="WP_066817231.1">
    <property type="nucleotide sequence ID" value="NZ_CP012661.1"/>
</dbReference>
<feature type="signal peptide" evidence="1">
    <location>
        <begin position="1"/>
        <end position="22"/>
    </location>
</feature>
<sequence>MRLFRLFRLLDIMRLRATPVTAALLAAELGVSVRSIYRDIGDLQAMGAPIRGEGGIGYVMERGYFLPSLRFEGDELDAIALGLRLVVERATNVLDGAAERAAAKLCFAVGETQKESLIDPVLDAGPARTVMSDGIPAAFSTLRASISAKEVLTIGYQNAEGRQSTRNAWPLGLTLFENAWLLTIWCETAQGFRHLRLDRIRSLSNSGRRFRTERGKRFRDAVDLEREKLAPRAPGR</sequence>
<name>A0A161HCZ8_9RHOB</name>
<dbReference type="STRING" id="1335048.AKL17_4437"/>
<feature type="chain" id="PRO_5007823133" evidence="1">
    <location>
        <begin position="23"/>
        <end position="236"/>
    </location>
</feature>